<dbReference type="RefSeq" id="WP_133767341.1">
    <property type="nucleotide sequence ID" value="NZ_BAAARP010000001.1"/>
</dbReference>
<protein>
    <submittedName>
        <fullName evidence="2">Uncharacterized protein</fullName>
    </submittedName>
</protein>
<dbReference type="EMBL" id="SOAM01000003">
    <property type="protein sequence ID" value="TDS76134.1"/>
    <property type="molecule type" value="Genomic_DNA"/>
</dbReference>
<feature type="transmembrane region" description="Helical" evidence="1">
    <location>
        <begin position="29"/>
        <end position="50"/>
    </location>
</feature>
<proteinExistence type="predicted"/>
<feature type="transmembrane region" description="Helical" evidence="1">
    <location>
        <begin position="100"/>
        <end position="129"/>
    </location>
</feature>
<dbReference type="Proteomes" id="UP000295344">
    <property type="component" value="Unassembled WGS sequence"/>
</dbReference>
<keyword evidence="1" id="KW-1133">Transmembrane helix</keyword>
<dbReference type="AlphaFoldDB" id="A0A4R7FI21"/>
<evidence type="ECO:0000313" key="3">
    <source>
        <dbReference type="Proteomes" id="UP000295344"/>
    </source>
</evidence>
<evidence type="ECO:0000256" key="1">
    <source>
        <dbReference type="SAM" id="Phobius"/>
    </source>
</evidence>
<comment type="caution">
    <text evidence="2">The sequence shown here is derived from an EMBL/GenBank/DDBJ whole genome shotgun (WGS) entry which is preliminary data.</text>
</comment>
<keyword evidence="3" id="KW-1185">Reference proteome</keyword>
<feature type="transmembrane region" description="Helical" evidence="1">
    <location>
        <begin position="62"/>
        <end position="88"/>
    </location>
</feature>
<dbReference type="OrthoDB" id="3724330at2"/>
<feature type="transmembrane region" description="Helical" evidence="1">
    <location>
        <begin position="177"/>
        <end position="200"/>
    </location>
</feature>
<keyword evidence="1" id="KW-0812">Transmembrane</keyword>
<gene>
    <name evidence="2" type="ORF">CLV52_3253</name>
</gene>
<feature type="transmembrane region" description="Helical" evidence="1">
    <location>
        <begin position="212"/>
        <end position="230"/>
    </location>
</feature>
<reference evidence="2 3" key="1">
    <citation type="submission" date="2019-03" db="EMBL/GenBank/DDBJ databases">
        <title>Genomic Encyclopedia of Archaeal and Bacterial Type Strains, Phase II (KMG-II): from individual species to whole genera.</title>
        <authorList>
            <person name="Goeker M."/>
        </authorList>
    </citation>
    <scope>NUCLEOTIDE SEQUENCE [LARGE SCALE GENOMIC DNA]</scope>
    <source>
        <strain evidence="2 3">DSM 24782</strain>
    </source>
</reference>
<organism evidence="2 3">
    <name type="scientific">Amnibacterium kyonggiense</name>
    <dbReference type="NCBI Taxonomy" id="595671"/>
    <lineage>
        <taxon>Bacteria</taxon>
        <taxon>Bacillati</taxon>
        <taxon>Actinomycetota</taxon>
        <taxon>Actinomycetes</taxon>
        <taxon>Micrococcales</taxon>
        <taxon>Microbacteriaceae</taxon>
        <taxon>Amnibacterium</taxon>
    </lineage>
</organism>
<name>A0A4R7FI21_9MICO</name>
<keyword evidence="1" id="KW-0472">Membrane</keyword>
<sequence length="236" mass="23892">MSAVDHLVSPVDVLALQYGNPRRMIGIPLLILGGVVVLTVAVSVAVLRAGGTVAGAQGNGSILWSVLGYTVALGAQNVASSFPFSLALGSSRRAFVLGNLLTAAAQALLVAVASLVLLGIEVATGGWFIGVHVVRSGLTGDGDPLVLGGAMLLGVLMAMSIGGVFAAAWVRFGARGPLGIAIGTTALLVVVLLVLSPIAASVRPAVEAIEPWWVAVLVTAVALVGQYLFLRRASVR</sequence>
<feature type="transmembrane region" description="Helical" evidence="1">
    <location>
        <begin position="149"/>
        <end position="170"/>
    </location>
</feature>
<accession>A0A4R7FI21</accession>
<evidence type="ECO:0000313" key="2">
    <source>
        <dbReference type="EMBL" id="TDS76134.1"/>
    </source>
</evidence>